<dbReference type="GeneID" id="97483287"/>
<comment type="caution">
    <text evidence="2">The sequence shown here is derived from an EMBL/GenBank/DDBJ whole genome shotgun (WGS) entry which is preliminary data.</text>
</comment>
<dbReference type="AlphaFoldDB" id="A0A8H9LJX0"/>
<accession>A0A8H9LJX0</accession>
<gene>
    <name evidence="2" type="ORF">GCM10010502_00830</name>
</gene>
<feature type="region of interest" description="Disordered" evidence="1">
    <location>
        <begin position="94"/>
        <end position="135"/>
    </location>
</feature>
<reference evidence="2" key="1">
    <citation type="journal article" date="2014" name="Int. J. Syst. Evol. Microbiol.">
        <title>Complete genome sequence of Corynebacterium casei LMG S-19264T (=DSM 44701T), isolated from a smear-ripened cheese.</title>
        <authorList>
            <consortium name="US DOE Joint Genome Institute (JGI-PGF)"/>
            <person name="Walter F."/>
            <person name="Albersmeier A."/>
            <person name="Kalinowski J."/>
            <person name="Ruckert C."/>
        </authorList>
    </citation>
    <scope>NUCLEOTIDE SEQUENCE</scope>
    <source>
        <strain evidence="2">JCM 4434</strain>
    </source>
</reference>
<protein>
    <submittedName>
        <fullName evidence="2">Uncharacterized protein</fullName>
    </submittedName>
</protein>
<evidence type="ECO:0000313" key="2">
    <source>
        <dbReference type="EMBL" id="GGU54553.1"/>
    </source>
</evidence>
<organism evidence="2 3">
    <name type="scientific">Kitasatospora aureofaciens</name>
    <name type="common">Streptomyces aureofaciens</name>
    <dbReference type="NCBI Taxonomy" id="1894"/>
    <lineage>
        <taxon>Bacteria</taxon>
        <taxon>Bacillati</taxon>
        <taxon>Actinomycetota</taxon>
        <taxon>Actinomycetes</taxon>
        <taxon>Kitasatosporales</taxon>
        <taxon>Streptomycetaceae</taxon>
        <taxon>Kitasatospora</taxon>
    </lineage>
</organism>
<sequence>MADPDAGLEFKVKPGELDGCGQSAQHIGGLIPGETSKISDPCNQAAGGLKGWLTAGAIQNCGTNWKTLLDKLGTDMGDVGTKLGTSATYYRQAEQNAHNSMKNPSAPAANGSEPDPFGTDFTPGPVKPRSAKAAE</sequence>
<dbReference type="Proteomes" id="UP000610124">
    <property type="component" value="Unassembled WGS sequence"/>
</dbReference>
<dbReference type="EMBL" id="BMUB01000001">
    <property type="protein sequence ID" value="GGU54553.1"/>
    <property type="molecule type" value="Genomic_DNA"/>
</dbReference>
<evidence type="ECO:0000256" key="1">
    <source>
        <dbReference type="SAM" id="MobiDB-lite"/>
    </source>
</evidence>
<dbReference type="RefSeq" id="WP_141763880.1">
    <property type="nucleotide sequence ID" value="NZ_BMUB01000001.1"/>
</dbReference>
<reference evidence="2" key="2">
    <citation type="submission" date="2020-09" db="EMBL/GenBank/DDBJ databases">
        <authorList>
            <person name="Sun Q."/>
            <person name="Ohkuma M."/>
        </authorList>
    </citation>
    <scope>NUCLEOTIDE SEQUENCE</scope>
    <source>
        <strain evidence="2">JCM 4434</strain>
    </source>
</reference>
<proteinExistence type="predicted"/>
<evidence type="ECO:0000313" key="3">
    <source>
        <dbReference type="Proteomes" id="UP000610124"/>
    </source>
</evidence>
<feature type="compositionally biased region" description="Polar residues" evidence="1">
    <location>
        <begin position="94"/>
        <end position="103"/>
    </location>
</feature>
<dbReference type="OrthoDB" id="4200125at2"/>
<name>A0A8H9LJX0_KITAU</name>